<feature type="compositionally biased region" description="Basic and acidic residues" evidence="3">
    <location>
        <begin position="1301"/>
        <end position="1310"/>
    </location>
</feature>
<feature type="compositionally biased region" description="Pro residues" evidence="3">
    <location>
        <begin position="748"/>
        <end position="758"/>
    </location>
</feature>
<feature type="compositionally biased region" description="Low complexity" evidence="3">
    <location>
        <begin position="707"/>
        <end position="718"/>
    </location>
</feature>
<dbReference type="Proteomes" id="UP001303115">
    <property type="component" value="Unassembled WGS sequence"/>
</dbReference>
<feature type="region of interest" description="Disordered" evidence="3">
    <location>
        <begin position="1073"/>
        <end position="1105"/>
    </location>
</feature>
<feature type="region of interest" description="Disordered" evidence="3">
    <location>
        <begin position="957"/>
        <end position="1026"/>
    </location>
</feature>
<dbReference type="EMBL" id="MU854445">
    <property type="protein sequence ID" value="KAK4035390.1"/>
    <property type="molecule type" value="Genomic_DNA"/>
</dbReference>
<feature type="region of interest" description="Disordered" evidence="3">
    <location>
        <begin position="659"/>
        <end position="772"/>
    </location>
</feature>
<feature type="coiled-coil region" evidence="2">
    <location>
        <begin position="1214"/>
        <end position="1259"/>
    </location>
</feature>
<comment type="caution">
    <text evidence="6">The sequence shown here is derived from an EMBL/GenBank/DDBJ whole genome shotgun (WGS) entry which is preliminary data.</text>
</comment>
<evidence type="ECO:0000259" key="4">
    <source>
        <dbReference type="Pfam" id="PF03033"/>
    </source>
</evidence>
<feature type="compositionally biased region" description="Polar residues" evidence="3">
    <location>
        <begin position="679"/>
        <end position="699"/>
    </location>
</feature>
<dbReference type="PANTHER" id="PTHR48050:SF13">
    <property type="entry name" value="STEROL 3-BETA-GLUCOSYLTRANSFERASE UGT80A2"/>
    <property type="match status" value="1"/>
</dbReference>
<feature type="domain" description="Erythromycin biosynthesis protein CIII-like C-terminal" evidence="5">
    <location>
        <begin position="446"/>
        <end position="537"/>
    </location>
</feature>
<organism evidence="6 7">
    <name type="scientific">Parachaetomium inaequale</name>
    <dbReference type="NCBI Taxonomy" id="2588326"/>
    <lineage>
        <taxon>Eukaryota</taxon>
        <taxon>Fungi</taxon>
        <taxon>Dikarya</taxon>
        <taxon>Ascomycota</taxon>
        <taxon>Pezizomycotina</taxon>
        <taxon>Sordariomycetes</taxon>
        <taxon>Sordariomycetidae</taxon>
        <taxon>Sordariales</taxon>
        <taxon>Chaetomiaceae</taxon>
        <taxon>Parachaetomium</taxon>
    </lineage>
</organism>
<sequence>MTDGNVRRRVTGATRAGRTNAVPIAEDVDDADLDAAPPAYDQLQFSQAGFGADAAVTTEGRVNIHINEKNHRLTELLAPALKRQQTQLSSGPLPPAYIPPSLGGLPGQTPPPRLNVVIQIVGSRGDVQPFVALGQVLRDTYGHRVRLATHANFRSFVEENGLEFFNIGGDPAQLMAFMVKNPGLMPGLDTLKSGDIKKRRQEIEEILMGCWRSCIEAGDGMGVAPPQHKRDEPLDERFVLPGDPGNRPFVADAIIANPPSFAHVHIAEKLGIPLHMMFTMPWTPTRAFPHPLADIVATDTDTAITNYVSYALVEMMTWQGLGDVINRFRVNILELEYMSLLWAPGVLNRLRIPATYCWSPALTPKPADWMPEITVSGFYFLNLESNYTPEPALAAFLADGPPPVYIGFGSIVVDDPDGLTQTIFNAVIRAGVRAIVSKGWGGIGGDAAGVPEGIFMLGNCPHDWLFKRVSAVVHHGGAGTTAAGIKAGRPTVVVPFFGDQIFWGSMVAKAGAGPAPIPNKKLTADNLAAAIEYAVRPETQARARELGEKIKLEQGADVGGKSFHQFLNTDNMRCSLAPSRVAVWRVRRSKVRLSALAAAVLVKQGLLKNSDLKLYRSIEYNTDEQPWDPISAVILAFVGDVGALTMAVADFPREVFKGAQGKKGKEKVETEDDAAKTNDAASIATSTAAPGSDSSSQRGAVSLSELASTSPPATAQSSVEALSLQSSALSTNSALSPHPLGGASATPPALPPRSPSTPEPSSSTAGPSTPKPINLDVAVAAGKGVGRIVGAGMKFYANTCLGLARGFRNAPKLYNDETVRPPEKVTGLVSGMRVAGKEFGLGLYDGTSGLFTQPWKGAEKEGGVGFVKGVGKGIGGFFLKNAGAIFAIPAYTIQGMRAEVRGMFARSSMNYIITSRVLQGEEDLGASTAEERGDVLARWQTRRDELKGFYLLKQREGEKGKSPAVGEEEQTLLETGDGTRTGRLNLPRGPWTRRRAGSSATSATLATSTTGSSAFLPPATASSASSNFTFEDNESMERAIQQSVVQTSTGDREEDARVEAAVRASVMEMRRAVELQQQQQQQQQQYHHQQQPLQSSGQPPHNFSGWIADQKVAPVDAASGEAGLTYDEWTNITDEEYQALIEEAVRQSLLQQETEEQHHQALKYRFAADEDEHPAVAELPGDFPLPIPTTSTTTDATTTAQPGNDEEQDKLQLRLALAEREEQLRLAMEESEREHRTRAEEAERQRTEEEIVLEYVKRQSLAEEAFRRSKVGAGEGVDGDGKGKGVASGGVQEEGEEEDEELRRAIEESLRVSGGGGPGGGQGAGPSRSRWEGE</sequence>
<dbReference type="InterPro" id="IPR010610">
    <property type="entry name" value="EryCIII-like_C"/>
</dbReference>
<feature type="compositionally biased region" description="Polar residues" evidence="3">
    <location>
        <begin position="719"/>
        <end position="735"/>
    </location>
</feature>
<evidence type="ECO:0000313" key="7">
    <source>
        <dbReference type="Proteomes" id="UP001303115"/>
    </source>
</evidence>
<gene>
    <name evidence="6" type="ORF">C8A01DRAFT_17908</name>
</gene>
<accession>A0AAN6PDB8</accession>
<feature type="compositionally biased region" description="Low complexity" evidence="3">
    <location>
        <begin position="759"/>
        <end position="772"/>
    </location>
</feature>
<dbReference type="FunFam" id="3.40.50.2000:FF:000009">
    <property type="entry name" value="Sterol 3-beta-glucosyltransferase UGT80A2"/>
    <property type="match status" value="1"/>
</dbReference>
<proteinExistence type="predicted"/>
<feature type="compositionally biased region" description="Low complexity" evidence="3">
    <location>
        <begin position="1076"/>
        <end position="1101"/>
    </location>
</feature>
<evidence type="ECO:0008006" key="8">
    <source>
        <dbReference type="Google" id="ProtNLM"/>
    </source>
</evidence>
<dbReference type="GO" id="GO:0016906">
    <property type="term" value="F:sterol 3-beta-glucosyltransferase activity"/>
    <property type="evidence" value="ECO:0007669"/>
    <property type="project" value="UniProtKB-ARBA"/>
</dbReference>
<keyword evidence="2" id="KW-0175">Coiled coil</keyword>
<reference evidence="7" key="1">
    <citation type="journal article" date="2023" name="Mol. Phylogenet. Evol.">
        <title>Genome-scale phylogeny and comparative genomics of the fungal order Sordariales.</title>
        <authorList>
            <person name="Hensen N."/>
            <person name="Bonometti L."/>
            <person name="Westerberg I."/>
            <person name="Brannstrom I.O."/>
            <person name="Guillou S."/>
            <person name="Cros-Aarteil S."/>
            <person name="Calhoun S."/>
            <person name="Haridas S."/>
            <person name="Kuo A."/>
            <person name="Mondo S."/>
            <person name="Pangilinan J."/>
            <person name="Riley R."/>
            <person name="LaButti K."/>
            <person name="Andreopoulos B."/>
            <person name="Lipzen A."/>
            <person name="Chen C."/>
            <person name="Yan M."/>
            <person name="Daum C."/>
            <person name="Ng V."/>
            <person name="Clum A."/>
            <person name="Steindorff A."/>
            <person name="Ohm R.A."/>
            <person name="Martin F."/>
            <person name="Silar P."/>
            <person name="Natvig D.O."/>
            <person name="Lalanne C."/>
            <person name="Gautier V."/>
            <person name="Ament-Velasquez S.L."/>
            <person name="Kruys A."/>
            <person name="Hutchinson M.I."/>
            <person name="Powell A.J."/>
            <person name="Barry K."/>
            <person name="Miller A.N."/>
            <person name="Grigoriev I.V."/>
            <person name="Debuchy R."/>
            <person name="Gladieux P."/>
            <person name="Hiltunen Thoren M."/>
            <person name="Johannesson H."/>
        </authorList>
    </citation>
    <scope>NUCLEOTIDE SEQUENCE [LARGE SCALE GENOMIC DNA]</scope>
    <source>
        <strain evidence="7">CBS 284.82</strain>
    </source>
</reference>
<dbReference type="Gene3D" id="3.40.50.2000">
    <property type="entry name" value="Glycogen Phosphorylase B"/>
    <property type="match status" value="2"/>
</dbReference>
<dbReference type="GO" id="GO:0005975">
    <property type="term" value="P:carbohydrate metabolic process"/>
    <property type="evidence" value="ECO:0007669"/>
    <property type="project" value="InterPro"/>
</dbReference>
<evidence type="ECO:0000259" key="5">
    <source>
        <dbReference type="Pfam" id="PF06722"/>
    </source>
</evidence>
<dbReference type="Pfam" id="PF03033">
    <property type="entry name" value="Glyco_transf_28"/>
    <property type="match status" value="1"/>
</dbReference>
<evidence type="ECO:0000256" key="2">
    <source>
        <dbReference type="SAM" id="Coils"/>
    </source>
</evidence>
<feature type="compositionally biased region" description="Low complexity" evidence="3">
    <location>
        <begin position="997"/>
        <end position="1026"/>
    </location>
</feature>
<dbReference type="FunFam" id="3.40.50.2000:FF:000100">
    <property type="entry name" value="Glycosyltransferase family 1 protein"/>
    <property type="match status" value="1"/>
</dbReference>
<dbReference type="SUPFAM" id="SSF53756">
    <property type="entry name" value="UDP-Glycosyltransferase/glycogen phosphorylase"/>
    <property type="match status" value="1"/>
</dbReference>
<dbReference type="Pfam" id="PF06722">
    <property type="entry name" value="EryCIII-like_C"/>
    <property type="match status" value="1"/>
</dbReference>
<dbReference type="InterPro" id="IPR003903">
    <property type="entry name" value="UIM_dom"/>
</dbReference>
<feature type="region of interest" description="Disordered" evidence="3">
    <location>
        <begin position="1264"/>
        <end position="1334"/>
    </location>
</feature>
<feature type="region of interest" description="Disordered" evidence="3">
    <location>
        <begin position="1180"/>
        <end position="1208"/>
    </location>
</feature>
<keyword evidence="7" id="KW-1185">Reference proteome</keyword>
<dbReference type="PROSITE" id="PS50330">
    <property type="entry name" value="UIM"/>
    <property type="match status" value="1"/>
</dbReference>
<evidence type="ECO:0000313" key="6">
    <source>
        <dbReference type="EMBL" id="KAK4035390.1"/>
    </source>
</evidence>
<keyword evidence="1" id="KW-0808">Transferase</keyword>
<dbReference type="PANTHER" id="PTHR48050">
    <property type="entry name" value="STEROL 3-BETA-GLUCOSYLTRANSFERASE"/>
    <property type="match status" value="1"/>
</dbReference>
<protein>
    <recommendedName>
        <fullName evidence="8">Glycosyltransferase family 28 N-terminal domain-containing protein</fullName>
    </recommendedName>
</protein>
<evidence type="ECO:0000256" key="1">
    <source>
        <dbReference type="ARBA" id="ARBA00022679"/>
    </source>
</evidence>
<dbReference type="InterPro" id="IPR050426">
    <property type="entry name" value="Glycosyltransferase_28"/>
</dbReference>
<evidence type="ECO:0000256" key="3">
    <source>
        <dbReference type="SAM" id="MobiDB-lite"/>
    </source>
</evidence>
<dbReference type="SMART" id="SM00726">
    <property type="entry name" value="UIM"/>
    <property type="match status" value="6"/>
</dbReference>
<dbReference type="InterPro" id="IPR004276">
    <property type="entry name" value="GlycoTrans_28_N"/>
</dbReference>
<feature type="compositionally biased region" description="Low complexity" evidence="3">
    <location>
        <begin position="1189"/>
        <end position="1200"/>
    </location>
</feature>
<dbReference type="InterPro" id="IPR002213">
    <property type="entry name" value="UDP_glucos_trans"/>
</dbReference>
<feature type="compositionally biased region" description="Gly residues" evidence="3">
    <location>
        <begin position="1313"/>
        <end position="1324"/>
    </location>
</feature>
<dbReference type="CDD" id="cd03784">
    <property type="entry name" value="GT1_Gtf-like"/>
    <property type="match status" value="1"/>
</dbReference>
<name>A0AAN6PDB8_9PEZI</name>
<feature type="domain" description="Glycosyltransferase family 28 N-terminal" evidence="4">
    <location>
        <begin position="116"/>
        <end position="180"/>
    </location>
</feature>